<reference evidence="17 18" key="1">
    <citation type="journal article" date="2013" name="J. Biotechnol.">
        <title>Establishment and interpretation of the genome sequence of the phytopathogenic fungus Rhizoctonia solani AG1-IB isolate 7/3/14.</title>
        <authorList>
            <person name="Wibberg D.W."/>
            <person name="Jelonek L.J."/>
            <person name="Rupp O.R."/>
            <person name="Hennig M.H."/>
            <person name="Eikmeyer F.E."/>
            <person name="Goesmann A.G."/>
            <person name="Hartmann A.H."/>
            <person name="Borriss R.B."/>
            <person name="Grosch R.G."/>
            <person name="Puehler A.P."/>
            <person name="Schlueter A.S."/>
        </authorList>
    </citation>
    <scope>NUCLEOTIDE SEQUENCE [LARGE SCALE GENOMIC DNA]</scope>
    <source>
        <strain evidence="18">AG1-IB / isolate 7/3/14</strain>
    </source>
</reference>
<evidence type="ECO:0000256" key="2">
    <source>
        <dbReference type="ARBA" id="ARBA00004167"/>
    </source>
</evidence>
<evidence type="ECO:0000313" key="18">
    <source>
        <dbReference type="Proteomes" id="UP000012065"/>
    </source>
</evidence>
<evidence type="ECO:0000256" key="4">
    <source>
        <dbReference type="ARBA" id="ARBA00022528"/>
    </source>
</evidence>
<evidence type="ECO:0000256" key="3">
    <source>
        <dbReference type="ARBA" id="ARBA00022448"/>
    </source>
</evidence>
<dbReference type="GO" id="GO:0005525">
    <property type="term" value="F:GTP binding"/>
    <property type="evidence" value="ECO:0007669"/>
    <property type="project" value="InterPro"/>
</dbReference>
<comment type="subcellular location">
    <subcellularLocation>
        <location evidence="2">Membrane</location>
        <topology evidence="2">Single-pass membrane protein</topology>
    </subcellularLocation>
    <subcellularLocation>
        <location evidence="14">Plastid</location>
        <location evidence="14">Chloroplast outer membrane</location>
    </subcellularLocation>
</comment>
<keyword evidence="12" id="KW-1133">Transmembrane helix</keyword>
<evidence type="ECO:0000256" key="11">
    <source>
        <dbReference type="ARBA" id="ARBA00022927"/>
    </source>
</evidence>
<accession>M5BYT1</accession>
<comment type="cofactor">
    <cofactor evidence="1">
        <name>Mg(2+)</name>
        <dbReference type="ChEBI" id="CHEBI:18420"/>
    </cofactor>
</comment>
<evidence type="ECO:0000313" key="17">
    <source>
        <dbReference type="EMBL" id="CCO32361.1"/>
    </source>
</evidence>
<dbReference type="GO" id="GO:0016787">
    <property type="term" value="F:hydrolase activity"/>
    <property type="evidence" value="ECO:0007669"/>
    <property type="project" value="UniProtKB-KW"/>
</dbReference>
<keyword evidence="6" id="KW-0812">Transmembrane</keyword>
<feature type="coiled-coil region" evidence="15">
    <location>
        <begin position="222"/>
        <end position="282"/>
    </location>
</feature>
<evidence type="ECO:0000259" key="16">
    <source>
        <dbReference type="Pfam" id="PF01926"/>
    </source>
</evidence>
<name>M5BYT1_THACB</name>
<protein>
    <recommendedName>
        <fullName evidence="16">G domain-containing protein</fullName>
    </recommendedName>
</protein>
<keyword evidence="13" id="KW-0472">Membrane</keyword>
<dbReference type="Proteomes" id="UP000012065">
    <property type="component" value="Unassembled WGS sequence"/>
</dbReference>
<keyword evidence="5" id="KW-0934">Plastid</keyword>
<keyword evidence="3" id="KW-0813">Transport</keyword>
<dbReference type="AlphaFoldDB" id="M5BYT1"/>
<sequence length="651" mass="73749">MDRFASSNVAEPHYVALYGGTGVGKSTFVNDATGTDSMPVGHDLPSCTNQVVASEPFTVDGQEFVLFDTPGFDDTTISDADTLKRIAEFLETMYRRGIKLKGIVYLHRITDMRMTGASARTYRLLRSLCGTKNLSNVVIVTNMWSDPPTEDELLREHQLKSEFFNSALEDGAQMIRREHSDQRSAHAVLRALLPKNATHLQLPIELSNGIPLQDTEAGRIVRAEIESKLSKQDEDLQELRNEIRALATERNLTAQRELDKYRERKEREMSLLRIQLASLSMEIDEGRRFWEGQFEDMRARRIQATRLAEEQGDIDTEPAIAHQTPAMNGIGTPERPILIALFGATGVGKSSFANDASGGDLEVGKGLKPMTKEVRKSPAFQIDGRSVVVLDTPGFDDDEVSDVGTLKQIAGYLSSNYGQGQILSGIIYLHRITDNRMGGASARTFNLFRKMCGTQTLKNVIIATNMWSNPPSDDQKSREQQLQSNFFREALEGGARMFRRDTRGRESAHSILRHLIGQAPLPLRIDIETVDERKPLYETEVGQAVEVRLLERVNKQDEAIKEARRELEQAHLDEALNAIKFREEVEKEQNAMDELKAQIDSLRQGMEEERRKYRIQLEEEKRLFEREQARGRRIGNKIKDMFRFGSKKKAY</sequence>
<evidence type="ECO:0000256" key="6">
    <source>
        <dbReference type="ARBA" id="ARBA00022692"/>
    </source>
</evidence>
<dbReference type="Gene3D" id="3.40.50.300">
    <property type="entry name" value="P-loop containing nucleotide triphosphate hydrolases"/>
    <property type="match status" value="2"/>
</dbReference>
<dbReference type="SUPFAM" id="SSF52540">
    <property type="entry name" value="P-loop containing nucleoside triphosphate hydrolases"/>
    <property type="match status" value="2"/>
</dbReference>
<evidence type="ECO:0000256" key="1">
    <source>
        <dbReference type="ARBA" id="ARBA00001946"/>
    </source>
</evidence>
<dbReference type="GO" id="GO:0046872">
    <property type="term" value="F:metal ion binding"/>
    <property type="evidence" value="ECO:0007669"/>
    <property type="project" value="UniProtKB-KW"/>
</dbReference>
<dbReference type="InterPro" id="IPR027417">
    <property type="entry name" value="P-loop_NTPase"/>
</dbReference>
<dbReference type="PANTHER" id="PTHR10903:SF135">
    <property type="entry name" value="TRANSLOCASE OF CHLOROPLAST 120, CHLOROPLASTIC-RELATED"/>
    <property type="match status" value="1"/>
</dbReference>
<dbReference type="InterPro" id="IPR006073">
    <property type="entry name" value="GTP-bd"/>
</dbReference>
<evidence type="ECO:0000256" key="10">
    <source>
        <dbReference type="ARBA" id="ARBA00022842"/>
    </source>
</evidence>
<feature type="coiled-coil region" evidence="15">
    <location>
        <begin position="546"/>
        <end position="630"/>
    </location>
</feature>
<keyword evidence="11" id="KW-0653">Protein transport</keyword>
<proteinExistence type="predicted"/>
<organism evidence="17 18">
    <name type="scientific">Thanatephorus cucumeris (strain AG1-IB / isolate 7/3/14)</name>
    <name type="common">Lettuce bottom rot fungus</name>
    <name type="synonym">Rhizoctonia solani</name>
    <dbReference type="NCBI Taxonomy" id="1108050"/>
    <lineage>
        <taxon>Eukaryota</taxon>
        <taxon>Fungi</taxon>
        <taxon>Dikarya</taxon>
        <taxon>Basidiomycota</taxon>
        <taxon>Agaricomycotina</taxon>
        <taxon>Agaricomycetes</taxon>
        <taxon>Cantharellales</taxon>
        <taxon>Ceratobasidiaceae</taxon>
        <taxon>Rhizoctonia</taxon>
        <taxon>Rhizoctonia solani AG-1</taxon>
    </lineage>
</organism>
<dbReference type="CDD" id="cd00882">
    <property type="entry name" value="Ras_like_GTPase"/>
    <property type="match status" value="1"/>
</dbReference>
<evidence type="ECO:0000256" key="12">
    <source>
        <dbReference type="ARBA" id="ARBA00022989"/>
    </source>
</evidence>
<evidence type="ECO:0000256" key="7">
    <source>
        <dbReference type="ARBA" id="ARBA00022723"/>
    </source>
</evidence>
<evidence type="ECO:0000256" key="15">
    <source>
        <dbReference type="SAM" id="Coils"/>
    </source>
</evidence>
<comment type="caution">
    <text evidence="17">The sequence shown here is derived from an EMBL/GenBank/DDBJ whole genome shotgun (WGS) entry which is preliminary data.</text>
</comment>
<keyword evidence="9" id="KW-1002">Plastid outer membrane</keyword>
<feature type="domain" description="G" evidence="16">
    <location>
        <begin position="15"/>
        <end position="78"/>
    </location>
</feature>
<evidence type="ECO:0000256" key="13">
    <source>
        <dbReference type="ARBA" id="ARBA00023136"/>
    </source>
</evidence>
<keyword evidence="4" id="KW-0150">Chloroplast</keyword>
<dbReference type="HOGENOM" id="CLU_437514_0_0_1"/>
<dbReference type="Pfam" id="PF01926">
    <property type="entry name" value="MMR_HSR1"/>
    <property type="match status" value="2"/>
</dbReference>
<evidence type="ECO:0000256" key="9">
    <source>
        <dbReference type="ARBA" id="ARBA00022805"/>
    </source>
</evidence>
<dbReference type="EMBL" id="CAOJ01009704">
    <property type="protein sequence ID" value="CCO32361.1"/>
    <property type="molecule type" value="Genomic_DNA"/>
</dbReference>
<keyword evidence="15" id="KW-0175">Coiled coil</keyword>
<dbReference type="GO" id="GO:0015031">
    <property type="term" value="P:protein transport"/>
    <property type="evidence" value="ECO:0007669"/>
    <property type="project" value="UniProtKB-KW"/>
</dbReference>
<gene>
    <name evidence="17" type="ORF">BN14_06421</name>
</gene>
<dbReference type="PANTHER" id="PTHR10903">
    <property type="entry name" value="GTPASE, IMAP FAMILY MEMBER-RELATED"/>
    <property type="match status" value="1"/>
</dbReference>
<keyword evidence="8" id="KW-0378">Hydrolase</keyword>
<evidence type="ECO:0000256" key="8">
    <source>
        <dbReference type="ARBA" id="ARBA00022801"/>
    </source>
</evidence>
<dbReference type="GO" id="GO:0016020">
    <property type="term" value="C:membrane"/>
    <property type="evidence" value="ECO:0007669"/>
    <property type="project" value="UniProtKB-SubCell"/>
</dbReference>
<evidence type="ECO:0000256" key="5">
    <source>
        <dbReference type="ARBA" id="ARBA00022640"/>
    </source>
</evidence>
<evidence type="ECO:0000256" key="14">
    <source>
        <dbReference type="ARBA" id="ARBA00024013"/>
    </source>
</evidence>
<feature type="domain" description="G" evidence="16">
    <location>
        <begin position="339"/>
        <end position="397"/>
    </location>
</feature>
<keyword evidence="10" id="KW-0460">Magnesium</keyword>
<dbReference type="InterPro" id="IPR045058">
    <property type="entry name" value="GIMA/IAN/Toc"/>
</dbReference>
<keyword evidence="7" id="KW-0479">Metal-binding</keyword>